<keyword evidence="3" id="KW-0813">Transport</keyword>
<dbReference type="RefSeq" id="WP_003617232.1">
    <property type="nucleotide sequence ID" value="NZ_BJLO01000030.1"/>
</dbReference>
<evidence type="ECO:0000256" key="8">
    <source>
        <dbReference type="SAM" id="Phobius"/>
    </source>
</evidence>
<reference evidence="9" key="1">
    <citation type="submission" date="2018-07" db="EMBL/GenBank/DDBJ databases">
        <authorList>
            <person name="Somerville V."/>
        </authorList>
    </citation>
    <scope>NUCLEOTIDE SEQUENCE</scope>
    <source>
        <strain evidence="9">NWC_2_2</strain>
    </source>
</reference>
<comment type="subcellular location">
    <subcellularLocation>
        <location evidence="1">Cell membrane</location>
        <topology evidence="1">Multi-pass membrane protein</topology>
    </subcellularLocation>
</comment>
<organism evidence="9">
    <name type="scientific">Lactobacillus delbrueckii subsp. lactis</name>
    <dbReference type="NCBI Taxonomy" id="29397"/>
    <lineage>
        <taxon>Bacteria</taxon>
        <taxon>Bacillati</taxon>
        <taxon>Bacillota</taxon>
        <taxon>Bacilli</taxon>
        <taxon>Lactobacillales</taxon>
        <taxon>Lactobacillaceae</taxon>
        <taxon>Lactobacillus</taxon>
    </lineage>
</organism>
<dbReference type="PANTHER" id="PTHR21716:SF53">
    <property type="entry name" value="PERMEASE PERM-RELATED"/>
    <property type="match status" value="1"/>
</dbReference>
<dbReference type="EMBL" id="CP031023">
    <property type="protein sequence ID" value="AZA16529.1"/>
    <property type="molecule type" value="Genomic_DNA"/>
</dbReference>
<evidence type="ECO:0000256" key="1">
    <source>
        <dbReference type="ARBA" id="ARBA00004651"/>
    </source>
</evidence>
<gene>
    <name evidence="9" type="ORF">DQL93_08535</name>
</gene>
<dbReference type="GO" id="GO:0005886">
    <property type="term" value="C:plasma membrane"/>
    <property type="evidence" value="ECO:0007669"/>
    <property type="project" value="UniProtKB-SubCell"/>
</dbReference>
<keyword evidence="5 8" id="KW-0812">Transmembrane</keyword>
<feature type="transmembrane region" description="Helical" evidence="8">
    <location>
        <begin position="47"/>
        <end position="65"/>
    </location>
</feature>
<evidence type="ECO:0000256" key="5">
    <source>
        <dbReference type="ARBA" id="ARBA00022692"/>
    </source>
</evidence>
<name>A0A1L3JX43_LACDL</name>
<evidence type="ECO:0000256" key="4">
    <source>
        <dbReference type="ARBA" id="ARBA00022475"/>
    </source>
</evidence>
<dbReference type="OrthoDB" id="9793390at2"/>
<keyword evidence="6 8" id="KW-1133">Transmembrane helix</keyword>
<dbReference type="Pfam" id="PF01594">
    <property type="entry name" value="AI-2E_transport"/>
    <property type="match status" value="1"/>
</dbReference>
<feature type="transmembrane region" description="Helical" evidence="8">
    <location>
        <begin position="167"/>
        <end position="196"/>
    </location>
</feature>
<dbReference type="InterPro" id="IPR002549">
    <property type="entry name" value="AI-2E-like"/>
</dbReference>
<feature type="transmembrane region" description="Helical" evidence="8">
    <location>
        <begin position="85"/>
        <end position="107"/>
    </location>
</feature>
<dbReference type="AlphaFoldDB" id="A0A1L3JX43"/>
<keyword evidence="7 8" id="KW-0472">Membrane</keyword>
<accession>A0A1L3JX43</accession>
<evidence type="ECO:0000313" key="9">
    <source>
        <dbReference type="EMBL" id="AZA16529.1"/>
    </source>
</evidence>
<feature type="transmembrane region" description="Helical" evidence="8">
    <location>
        <begin position="229"/>
        <end position="251"/>
    </location>
</feature>
<evidence type="ECO:0000256" key="3">
    <source>
        <dbReference type="ARBA" id="ARBA00022448"/>
    </source>
</evidence>
<proteinExistence type="inferred from homology"/>
<feature type="transmembrane region" description="Helical" evidence="8">
    <location>
        <begin position="18"/>
        <end position="35"/>
    </location>
</feature>
<keyword evidence="4" id="KW-1003">Cell membrane</keyword>
<evidence type="ECO:0000256" key="7">
    <source>
        <dbReference type="ARBA" id="ARBA00023136"/>
    </source>
</evidence>
<comment type="similarity">
    <text evidence="2">Belongs to the autoinducer-2 exporter (AI-2E) (TC 2.A.86) family.</text>
</comment>
<feature type="transmembrane region" description="Helical" evidence="8">
    <location>
        <begin position="325"/>
        <end position="344"/>
    </location>
</feature>
<evidence type="ECO:0000256" key="2">
    <source>
        <dbReference type="ARBA" id="ARBA00009773"/>
    </source>
</evidence>
<dbReference type="GO" id="GO:0055085">
    <property type="term" value="P:transmembrane transport"/>
    <property type="evidence" value="ECO:0007669"/>
    <property type="project" value="TreeGrafter"/>
</dbReference>
<evidence type="ECO:0000256" key="6">
    <source>
        <dbReference type="ARBA" id="ARBA00022989"/>
    </source>
</evidence>
<protein>
    <submittedName>
        <fullName evidence="9">AI-2E family transporter</fullName>
    </submittedName>
</protein>
<dbReference type="PANTHER" id="PTHR21716">
    <property type="entry name" value="TRANSMEMBRANE PROTEIN"/>
    <property type="match status" value="1"/>
</dbReference>
<sequence>MKKRDTSLFTDWVLNNRFSVGLINVLLVLVIVLVFNKISFILNPVNTFISAILPPLLVAMVQYYLMEPVVDKLEEKFKVPRTVTIMVIFAIVTVFLIWAINSLIPVVQSQIDSLVKNWPTIWKNSTNAVDELLHSPKFSGLRDSLQKQMTSLQKNFSKSMGSTVSSALGNLTSAVTVATAVFTTLATAPFLLFFMLKDGHKLRPFLVKFAPQRWEQATSKLLHEVNQAVSSYVIGQVSVAICVGIMLFIGYTIIGEPYGAALAICSGFLNLIPYFGTFIGLIPALIIALVTDLSMVAKVLVVFFIEQIIETRVISPLVVGNRLKMHPATTIIVMLGAGSVWGLWGVIGGIPIYAVMKILLTHVYRYYRKVSHLYDDSFQDEADQAGREEKERKGNK</sequence>